<protein>
    <submittedName>
        <fullName evidence="11">C3H1-type domain-containing protein</fullName>
    </submittedName>
</protein>
<dbReference type="WBParaSite" id="TTAC_0000956101-mRNA-1">
    <property type="protein sequence ID" value="TTAC_0000956101-mRNA-1"/>
    <property type="gene ID" value="TTAC_0000956101"/>
</dbReference>
<feature type="compositionally biased region" description="Polar residues" evidence="7">
    <location>
        <begin position="138"/>
        <end position="148"/>
    </location>
</feature>
<dbReference type="GO" id="GO:0005654">
    <property type="term" value="C:nucleoplasm"/>
    <property type="evidence" value="ECO:0007669"/>
    <property type="project" value="TreeGrafter"/>
</dbReference>
<accession>A0A0R3X7N6</accession>
<dbReference type="OrthoDB" id="6285980at2759"/>
<comment type="similarity">
    <text evidence="5">Belongs to the muscleblind family.</text>
</comment>
<evidence type="ECO:0000256" key="1">
    <source>
        <dbReference type="ARBA" id="ARBA00022723"/>
    </source>
</evidence>
<dbReference type="EMBL" id="UYWX01020884">
    <property type="protein sequence ID" value="VDM34392.1"/>
    <property type="molecule type" value="Genomic_DNA"/>
</dbReference>
<feature type="compositionally biased region" description="Low complexity" evidence="7">
    <location>
        <begin position="116"/>
        <end position="131"/>
    </location>
</feature>
<evidence type="ECO:0000256" key="6">
    <source>
        <dbReference type="PROSITE-ProRule" id="PRU00723"/>
    </source>
</evidence>
<organism evidence="11">
    <name type="scientific">Hydatigena taeniaeformis</name>
    <name type="common">Feline tapeworm</name>
    <name type="synonym">Taenia taeniaeformis</name>
    <dbReference type="NCBI Taxonomy" id="6205"/>
    <lineage>
        <taxon>Eukaryota</taxon>
        <taxon>Metazoa</taxon>
        <taxon>Spiralia</taxon>
        <taxon>Lophotrochozoa</taxon>
        <taxon>Platyhelminthes</taxon>
        <taxon>Cestoda</taxon>
        <taxon>Eucestoda</taxon>
        <taxon>Cyclophyllidea</taxon>
        <taxon>Taeniidae</taxon>
        <taxon>Hydatigera</taxon>
    </lineage>
</organism>
<dbReference type="GO" id="GO:0008270">
    <property type="term" value="F:zinc ion binding"/>
    <property type="evidence" value="ECO:0007669"/>
    <property type="project" value="UniProtKB-KW"/>
</dbReference>
<dbReference type="GO" id="GO:0005737">
    <property type="term" value="C:cytoplasm"/>
    <property type="evidence" value="ECO:0007669"/>
    <property type="project" value="TreeGrafter"/>
</dbReference>
<keyword evidence="10" id="KW-1185">Reference proteome</keyword>
<keyword evidence="4 6" id="KW-0862">Zinc</keyword>
<dbReference type="Proteomes" id="UP000274429">
    <property type="component" value="Unassembled WGS sequence"/>
</dbReference>
<evidence type="ECO:0000259" key="8">
    <source>
        <dbReference type="PROSITE" id="PS50103"/>
    </source>
</evidence>
<keyword evidence="2" id="KW-0677">Repeat</keyword>
<gene>
    <name evidence="9" type="ORF">TTAC_LOCUS9546</name>
</gene>
<dbReference type="PANTHER" id="PTHR12675:SF12">
    <property type="entry name" value="PROTEIN MUSCLEBLIND"/>
    <property type="match status" value="1"/>
</dbReference>
<feature type="domain" description="C3H1-type" evidence="8">
    <location>
        <begin position="52"/>
        <end position="78"/>
    </location>
</feature>
<dbReference type="InterPro" id="IPR000571">
    <property type="entry name" value="Znf_CCCH"/>
</dbReference>
<evidence type="ECO:0000256" key="2">
    <source>
        <dbReference type="ARBA" id="ARBA00022737"/>
    </source>
</evidence>
<evidence type="ECO:0000313" key="9">
    <source>
        <dbReference type="EMBL" id="VDM34392.1"/>
    </source>
</evidence>
<keyword evidence="1 6" id="KW-0479">Metal-binding</keyword>
<dbReference type="PROSITE" id="PS50103">
    <property type="entry name" value="ZF_C3H1"/>
    <property type="match status" value="2"/>
</dbReference>
<feature type="zinc finger region" description="C3H1-type" evidence="6">
    <location>
        <begin position="18"/>
        <end position="45"/>
    </location>
</feature>
<dbReference type="GO" id="GO:0043484">
    <property type="term" value="P:regulation of RNA splicing"/>
    <property type="evidence" value="ECO:0007669"/>
    <property type="project" value="TreeGrafter"/>
</dbReference>
<keyword evidence="3 6" id="KW-0863">Zinc-finger</keyword>
<evidence type="ECO:0000256" key="7">
    <source>
        <dbReference type="SAM" id="MobiDB-lite"/>
    </source>
</evidence>
<sequence length="148" mass="15663">MRLDLVLHAVMAFNFKLLESLPICRDFKAGKCHRNTECRYVHLIDENVEVNQGRVTVCRDAAKGRCTRIPCKYYHIPLIAISASRSLALNSALSAAVAANAFTNTAAGTVAASPGTAATSTSSLTNGTSNNPLPSQPPSTSASLTKSL</sequence>
<dbReference type="InterPro" id="IPR054429">
    <property type="entry name" value="Znf-CCCH_Muscleblind-like"/>
</dbReference>
<proteinExistence type="inferred from homology"/>
<evidence type="ECO:0000256" key="5">
    <source>
        <dbReference type="ARBA" id="ARBA00038226"/>
    </source>
</evidence>
<reference evidence="11" key="1">
    <citation type="submission" date="2017-02" db="UniProtKB">
        <authorList>
            <consortium name="WormBaseParasite"/>
        </authorList>
    </citation>
    <scope>IDENTIFICATION</scope>
</reference>
<dbReference type="AlphaFoldDB" id="A0A0R3X7N6"/>
<dbReference type="GO" id="GO:0003723">
    <property type="term" value="F:RNA binding"/>
    <property type="evidence" value="ECO:0007669"/>
    <property type="project" value="TreeGrafter"/>
</dbReference>
<evidence type="ECO:0000313" key="10">
    <source>
        <dbReference type="Proteomes" id="UP000274429"/>
    </source>
</evidence>
<feature type="domain" description="C3H1-type" evidence="8">
    <location>
        <begin position="18"/>
        <end position="45"/>
    </location>
</feature>
<name>A0A0R3X7N6_HYDTA</name>
<dbReference type="Gene3D" id="3.30.1370.210">
    <property type="match status" value="1"/>
</dbReference>
<evidence type="ECO:0000256" key="3">
    <source>
        <dbReference type="ARBA" id="ARBA00022771"/>
    </source>
</evidence>
<dbReference type="Pfam" id="PF22628">
    <property type="entry name" value="zf-CCCH_10"/>
    <property type="match status" value="1"/>
</dbReference>
<reference evidence="9 10" key="2">
    <citation type="submission" date="2018-11" db="EMBL/GenBank/DDBJ databases">
        <authorList>
            <consortium name="Pathogen Informatics"/>
        </authorList>
    </citation>
    <scope>NUCLEOTIDE SEQUENCE [LARGE SCALE GENOMIC DNA]</scope>
</reference>
<dbReference type="PANTHER" id="PTHR12675">
    <property type="entry name" value="MUSCLEBLIND-LIKE PROTEIN"/>
    <property type="match status" value="1"/>
</dbReference>
<evidence type="ECO:0000256" key="4">
    <source>
        <dbReference type="ARBA" id="ARBA00022833"/>
    </source>
</evidence>
<dbReference type="SMART" id="SM00356">
    <property type="entry name" value="ZnF_C3H1"/>
    <property type="match status" value="2"/>
</dbReference>
<evidence type="ECO:0000313" key="11">
    <source>
        <dbReference type="WBParaSite" id="TTAC_0000956101-mRNA-1"/>
    </source>
</evidence>
<feature type="zinc finger region" description="C3H1-type" evidence="6">
    <location>
        <begin position="52"/>
        <end position="78"/>
    </location>
</feature>
<feature type="region of interest" description="Disordered" evidence="7">
    <location>
        <begin position="116"/>
        <end position="148"/>
    </location>
</feature>